<organism evidence="5">
    <name type="scientific">hydrothermal vent metagenome</name>
    <dbReference type="NCBI Taxonomy" id="652676"/>
    <lineage>
        <taxon>unclassified sequences</taxon>
        <taxon>metagenomes</taxon>
        <taxon>ecological metagenomes</taxon>
    </lineage>
</organism>
<keyword evidence="3" id="KW-0998">Cell outer membrane</keyword>
<protein>
    <recommendedName>
        <fullName evidence="4">Secretin/TonB short N-terminal domain-containing protein</fullName>
    </recommendedName>
</protein>
<dbReference type="PANTHER" id="PTHR30604:SF1">
    <property type="entry name" value="DNA UTILIZATION PROTEIN HOFQ"/>
    <property type="match status" value="1"/>
</dbReference>
<keyword evidence="1" id="KW-0813">Transport</keyword>
<dbReference type="Gene3D" id="3.30.1370.130">
    <property type="match status" value="1"/>
</dbReference>
<evidence type="ECO:0000256" key="3">
    <source>
        <dbReference type="ARBA" id="ARBA00023237"/>
    </source>
</evidence>
<name>A0A3B0TL68_9ZZZZ</name>
<dbReference type="Gene3D" id="3.30.1370.120">
    <property type="match status" value="1"/>
</dbReference>
<evidence type="ECO:0000256" key="2">
    <source>
        <dbReference type="ARBA" id="ARBA00023136"/>
    </source>
</evidence>
<dbReference type="EMBL" id="UOEN01000134">
    <property type="protein sequence ID" value="VAW12939.1"/>
    <property type="molecule type" value="Genomic_DNA"/>
</dbReference>
<feature type="non-terminal residue" evidence="5">
    <location>
        <position position="278"/>
    </location>
</feature>
<accession>A0A3B0TL68</accession>
<dbReference type="InterPro" id="IPR011662">
    <property type="entry name" value="Secretin/TonB_short_N"/>
</dbReference>
<reference evidence="5" key="1">
    <citation type="submission" date="2018-06" db="EMBL/GenBank/DDBJ databases">
        <authorList>
            <person name="Zhirakovskaya E."/>
        </authorList>
    </citation>
    <scope>NUCLEOTIDE SEQUENCE</scope>
</reference>
<dbReference type="Pfam" id="PF03958">
    <property type="entry name" value="Secretin_N"/>
    <property type="match status" value="1"/>
</dbReference>
<dbReference type="InterPro" id="IPR038591">
    <property type="entry name" value="NolW-like_sf"/>
</dbReference>
<proteinExistence type="predicted"/>
<dbReference type="AlphaFoldDB" id="A0A3B0TL68"/>
<dbReference type="InterPro" id="IPR005644">
    <property type="entry name" value="NolW-like"/>
</dbReference>
<feature type="domain" description="Secretin/TonB short N-terminal" evidence="4">
    <location>
        <begin position="68"/>
        <end position="116"/>
    </location>
</feature>
<dbReference type="InterPro" id="IPR051808">
    <property type="entry name" value="Type_IV_pilus_biogenesis"/>
</dbReference>
<gene>
    <name evidence="5" type="ORF">MNBD_BACTEROID05-1195</name>
</gene>
<evidence type="ECO:0000313" key="5">
    <source>
        <dbReference type="EMBL" id="VAW12939.1"/>
    </source>
</evidence>
<evidence type="ECO:0000256" key="1">
    <source>
        <dbReference type="ARBA" id="ARBA00022448"/>
    </source>
</evidence>
<dbReference type="SMART" id="SM00965">
    <property type="entry name" value="STN"/>
    <property type="match status" value="1"/>
</dbReference>
<dbReference type="Pfam" id="PF07660">
    <property type="entry name" value="STN"/>
    <property type="match status" value="1"/>
</dbReference>
<dbReference type="GO" id="GO:0019867">
    <property type="term" value="C:outer membrane"/>
    <property type="evidence" value="ECO:0007669"/>
    <property type="project" value="InterPro"/>
</dbReference>
<keyword evidence="2" id="KW-0472">Membrane</keyword>
<dbReference type="PANTHER" id="PTHR30604">
    <property type="entry name" value="PROTEIN TRANSPORT PROTEIN HOFQ"/>
    <property type="match status" value="1"/>
</dbReference>
<sequence length="278" mass="30169">MFKKMLYLWVIGSFVVTPVFAQEESGSDIPEVVSQATSEVSEDGNVSLDFRDVEIRSVFEILSFKSGVNIVASPDVSGLVTIQLKDVPWQQALEVILQTYGYVSDKKGNIIVVSTVEDLQARRAAELDLSSQEPLSTQTFDLNFAKAADVVVSIAKIKSDRGTVDFDERTNIIIVTDTEKQIELITRVIGDLDTTTPQVLIETKIVDTTFNDTNKFGIDWTIKASISGASRSITAPFKVGSSSTNKTFAGPVAAPTSSDFTFGTLSFSGAQAVFEAIK</sequence>
<evidence type="ECO:0000259" key="4">
    <source>
        <dbReference type="SMART" id="SM00965"/>
    </source>
</evidence>